<evidence type="ECO:0000259" key="3">
    <source>
        <dbReference type="PROSITE" id="PS01124"/>
    </source>
</evidence>
<feature type="non-terminal residue" evidence="4">
    <location>
        <position position="1"/>
    </location>
</feature>
<evidence type="ECO:0000256" key="2">
    <source>
        <dbReference type="ARBA" id="ARBA00023163"/>
    </source>
</evidence>
<feature type="domain" description="HTH araC/xylS-type" evidence="3">
    <location>
        <begin position="1"/>
        <end position="29"/>
    </location>
</feature>
<evidence type="ECO:0000313" key="4">
    <source>
        <dbReference type="EMBL" id="KAB2586842.1"/>
    </source>
</evidence>
<dbReference type="InterPro" id="IPR018060">
    <property type="entry name" value="HTH_AraC"/>
</dbReference>
<organism evidence="4 5">
    <name type="scientific">Rhodococcus erythropolis</name>
    <name type="common">Arthrobacter picolinophilus</name>
    <dbReference type="NCBI Taxonomy" id="1833"/>
    <lineage>
        <taxon>Bacteria</taxon>
        <taxon>Bacillati</taxon>
        <taxon>Actinomycetota</taxon>
        <taxon>Actinomycetes</taxon>
        <taxon>Mycobacteriales</taxon>
        <taxon>Nocardiaceae</taxon>
        <taxon>Rhodococcus</taxon>
        <taxon>Rhodococcus erythropolis group</taxon>
    </lineage>
</organism>
<keyword evidence="1" id="KW-0805">Transcription regulation</keyword>
<name>A0A5N5ECW7_RHOER</name>
<evidence type="ECO:0000256" key="1">
    <source>
        <dbReference type="ARBA" id="ARBA00023015"/>
    </source>
</evidence>
<accession>A0A5N5ECW7</accession>
<dbReference type="GO" id="GO:0043565">
    <property type="term" value="F:sequence-specific DNA binding"/>
    <property type="evidence" value="ECO:0007669"/>
    <property type="project" value="InterPro"/>
</dbReference>
<dbReference type="Proteomes" id="UP000325576">
    <property type="component" value="Unassembled WGS sequence"/>
</dbReference>
<dbReference type="SUPFAM" id="SSF46689">
    <property type="entry name" value="Homeodomain-like"/>
    <property type="match status" value="1"/>
</dbReference>
<dbReference type="GO" id="GO:0003700">
    <property type="term" value="F:DNA-binding transcription factor activity"/>
    <property type="evidence" value="ECO:0007669"/>
    <property type="project" value="InterPro"/>
</dbReference>
<comment type="caution">
    <text evidence="4">The sequence shown here is derived from an EMBL/GenBank/DDBJ whole genome shotgun (WGS) entry which is preliminary data.</text>
</comment>
<evidence type="ECO:0000313" key="5">
    <source>
        <dbReference type="Proteomes" id="UP000325576"/>
    </source>
</evidence>
<keyword evidence="2" id="KW-0804">Transcription</keyword>
<gene>
    <name evidence="4" type="ORF">BS297_03180</name>
</gene>
<proteinExistence type="predicted"/>
<sequence length="32" mass="3493">EQIGYSTPSSFVAAFKQSTGVTPMAFRKNADR</sequence>
<dbReference type="AlphaFoldDB" id="A0A5N5ECW7"/>
<dbReference type="PROSITE" id="PS01124">
    <property type="entry name" value="HTH_ARAC_FAMILY_2"/>
    <property type="match status" value="1"/>
</dbReference>
<dbReference type="EMBL" id="MRBO01000115">
    <property type="protein sequence ID" value="KAB2586842.1"/>
    <property type="molecule type" value="Genomic_DNA"/>
</dbReference>
<reference evidence="4 5" key="1">
    <citation type="journal article" date="2017" name="Poromechanics V (2013)">
        <title>Genomic Characterization of the Arsenic-Tolerant Actinobacterium, &lt;i&gt;Rhodococcus erythropolis&lt;/i&gt; S43.</title>
        <authorList>
            <person name="Retamal-Morales G."/>
            <person name="Mehnert M."/>
            <person name="Schwabe R."/>
            <person name="Tischler D."/>
            <person name="Schloemann M."/>
            <person name="Levican G.J."/>
        </authorList>
    </citation>
    <scope>NUCLEOTIDE SEQUENCE [LARGE SCALE GENOMIC DNA]</scope>
    <source>
        <strain evidence="4 5">S43</strain>
    </source>
</reference>
<protein>
    <recommendedName>
        <fullName evidence="3">HTH araC/xylS-type domain-containing protein</fullName>
    </recommendedName>
</protein>
<dbReference type="Gene3D" id="1.10.10.60">
    <property type="entry name" value="Homeodomain-like"/>
    <property type="match status" value="1"/>
</dbReference>
<dbReference type="InterPro" id="IPR009057">
    <property type="entry name" value="Homeodomain-like_sf"/>
</dbReference>